<dbReference type="Gene3D" id="2.60.120.260">
    <property type="entry name" value="Galactose-binding domain-like"/>
    <property type="match status" value="1"/>
</dbReference>
<dbReference type="InterPro" id="IPR051913">
    <property type="entry name" value="GH2_Domain-Containing"/>
</dbReference>
<dbReference type="Proteomes" id="UP000279422">
    <property type="component" value="Unassembled WGS sequence"/>
</dbReference>
<evidence type="ECO:0000259" key="5">
    <source>
        <dbReference type="Pfam" id="PF02836"/>
    </source>
</evidence>
<evidence type="ECO:0000256" key="1">
    <source>
        <dbReference type="ARBA" id="ARBA00007401"/>
    </source>
</evidence>
<evidence type="ECO:0000313" key="7">
    <source>
        <dbReference type="EMBL" id="RLE09817.1"/>
    </source>
</evidence>
<evidence type="ECO:0000256" key="3">
    <source>
        <dbReference type="ARBA" id="ARBA00023295"/>
    </source>
</evidence>
<dbReference type="InterPro" id="IPR006102">
    <property type="entry name" value="Ig-like_GH2"/>
</dbReference>
<dbReference type="SUPFAM" id="SSF49785">
    <property type="entry name" value="Galactose-binding domain-like"/>
    <property type="match status" value="1"/>
</dbReference>
<comment type="caution">
    <text evidence="7">The sequence shown here is derived from an EMBL/GenBank/DDBJ whole genome shotgun (WGS) entry which is preliminary data.</text>
</comment>
<dbReference type="Pfam" id="PF02836">
    <property type="entry name" value="Glyco_hydro_2_C"/>
    <property type="match status" value="1"/>
</dbReference>
<comment type="similarity">
    <text evidence="1">Belongs to the glycosyl hydrolase 2 family.</text>
</comment>
<gene>
    <name evidence="7" type="ORF">DRJ00_03270</name>
</gene>
<dbReference type="InterPro" id="IPR008979">
    <property type="entry name" value="Galactose-bd-like_sf"/>
</dbReference>
<dbReference type="InterPro" id="IPR017853">
    <property type="entry name" value="GH"/>
</dbReference>
<keyword evidence="3" id="KW-0326">Glycosidase</keyword>
<dbReference type="PANTHER" id="PTHR42732:SF3">
    <property type="entry name" value="HYDROLASE"/>
    <property type="match status" value="1"/>
</dbReference>
<dbReference type="EMBL" id="QMPZ01000028">
    <property type="protein sequence ID" value="RLE09817.1"/>
    <property type="molecule type" value="Genomic_DNA"/>
</dbReference>
<evidence type="ECO:0000313" key="8">
    <source>
        <dbReference type="Proteomes" id="UP000279422"/>
    </source>
</evidence>
<evidence type="ECO:0000256" key="2">
    <source>
        <dbReference type="ARBA" id="ARBA00022801"/>
    </source>
</evidence>
<dbReference type="SUPFAM" id="SSF51445">
    <property type="entry name" value="(Trans)glycosidases"/>
    <property type="match status" value="1"/>
</dbReference>
<dbReference type="SUPFAM" id="SSF49303">
    <property type="entry name" value="beta-Galactosidase/glucuronidase domain"/>
    <property type="match status" value="1"/>
</dbReference>
<sequence>MSKNESFPRPEYPRPQMVREGWLNLNGRWEFEKDPGLSGEERGLHLGRSLKGSIVVPFCPESRLSGVSQKDFMPCVWYRRSFAFPEEWKGKRILLHFGAVDYEASVWVNGKLAGAHRGGYSSFSFEITHLLKKGENQIVVRAMDDTRNSLQPTGKQSKRYESYGCHYSRVTGIWQTVWLEAVPSTYLRWFRLYPDLDQGKLSVHAGVDGDAEGVILRAKAFASGKKVGEESISACGPISFALKLSEVHPWEVKNPFLYELEFSLEKEGRQLDLVKSYFGLRKVHIQGKKVLINNRPTFQRLVLDQGYYPDGLYTAPSDEALKKDIELSQRMGFNGARLHQKVFEPRFLYWADRLGYLVWGEYPNWGLDHSHPKALERMLTEWIEVLERDFNHPSIIGWCPFNETPSSQNPELLRSIFRVTKMIDPTRPVIDTSGYVHVETDIYDCHNYEQDPKKFASYFSEFAKSDKVWRNFPENNAPYQGQPYFVSEYGGIWWNPGQEDEKGWGYGTRPKTEKEFLERYRALTESLLFHPKIFGFCYTQLYDIEQEVNGLYTYDRRPKFDPEIIRKINSQRAAIEGK</sequence>
<dbReference type="AlphaFoldDB" id="A0A497E5G0"/>
<dbReference type="Pfam" id="PF00703">
    <property type="entry name" value="Glyco_hydro_2"/>
    <property type="match status" value="1"/>
</dbReference>
<feature type="domain" description="Glycoside hydrolase family 2 immunoglobulin-like beta-sandwich" evidence="4">
    <location>
        <begin position="186"/>
        <end position="281"/>
    </location>
</feature>
<dbReference type="Gene3D" id="3.20.20.80">
    <property type="entry name" value="Glycosidases"/>
    <property type="match status" value="1"/>
</dbReference>
<dbReference type="InterPro" id="IPR013783">
    <property type="entry name" value="Ig-like_fold"/>
</dbReference>
<accession>A0A497E5G0</accession>
<dbReference type="GO" id="GO:0005975">
    <property type="term" value="P:carbohydrate metabolic process"/>
    <property type="evidence" value="ECO:0007669"/>
    <property type="project" value="InterPro"/>
</dbReference>
<dbReference type="InterPro" id="IPR006104">
    <property type="entry name" value="Glyco_hydro_2_N"/>
</dbReference>
<dbReference type="InterPro" id="IPR036156">
    <property type="entry name" value="Beta-gal/glucu_dom_sf"/>
</dbReference>
<feature type="domain" description="Glycoside hydrolase family 2 catalytic" evidence="5">
    <location>
        <begin position="315"/>
        <end position="560"/>
    </location>
</feature>
<name>A0A497E5G0_UNCAE</name>
<reference evidence="7 8" key="1">
    <citation type="submission" date="2018-06" db="EMBL/GenBank/DDBJ databases">
        <title>Extensive metabolic versatility and redundancy in microbially diverse, dynamic hydrothermal sediments.</title>
        <authorList>
            <person name="Dombrowski N."/>
            <person name="Teske A."/>
            <person name="Baker B.J."/>
        </authorList>
    </citation>
    <scope>NUCLEOTIDE SEQUENCE [LARGE SCALE GENOMIC DNA]</scope>
    <source>
        <strain evidence="7">B47_G16</strain>
    </source>
</reference>
<proteinExistence type="inferred from homology"/>
<evidence type="ECO:0000259" key="4">
    <source>
        <dbReference type="Pfam" id="PF00703"/>
    </source>
</evidence>
<organism evidence="7 8">
    <name type="scientific">Aerophobetes bacterium</name>
    <dbReference type="NCBI Taxonomy" id="2030807"/>
    <lineage>
        <taxon>Bacteria</taxon>
        <taxon>Candidatus Aerophobota</taxon>
    </lineage>
</organism>
<dbReference type="Pfam" id="PF02837">
    <property type="entry name" value="Glyco_hydro_2_N"/>
    <property type="match status" value="1"/>
</dbReference>
<evidence type="ECO:0000259" key="6">
    <source>
        <dbReference type="Pfam" id="PF02837"/>
    </source>
</evidence>
<feature type="domain" description="Glycosyl hydrolases family 2 sugar binding" evidence="6">
    <location>
        <begin position="72"/>
        <end position="144"/>
    </location>
</feature>
<dbReference type="PANTHER" id="PTHR42732">
    <property type="entry name" value="BETA-GALACTOSIDASE"/>
    <property type="match status" value="1"/>
</dbReference>
<dbReference type="GO" id="GO:0004553">
    <property type="term" value="F:hydrolase activity, hydrolyzing O-glycosyl compounds"/>
    <property type="evidence" value="ECO:0007669"/>
    <property type="project" value="InterPro"/>
</dbReference>
<keyword evidence="2" id="KW-0378">Hydrolase</keyword>
<protein>
    <submittedName>
        <fullName evidence="7">Beta-galactosidase</fullName>
    </submittedName>
</protein>
<dbReference type="InterPro" id="IPR006103">
    <property type="entry name" value="Glyco_hydro_2_cat"/>
</dbReference>
<dbReference type="Gene3D" id="2.60.40.10">
    <property type="entry name" value="Immunoglobulins"/>
    <property type="match status" value="1"/>
</dbReference>